<evidence type="ECO:0000313" key="6">
    <source>
        <dbReference type="EMBL" id="GAA3358073.1"/>
    </source>
</evidence>
<reference evidence="7" key="1">
    <citation type="journal article" date="2019" name="Int. J. Syst. Evol. Microbiol.">
        <title>The Global Catalogue of Microorganisms (GCM) 10K type strain sequencing project: providing services to taxonomists for standard genome sequencing and annotation.</title>
        <authorList>
            <consortium name="The Broad Institute Genomics Platform"/>
            <consortium name="The Broad Institute Genome Sequencing Center for Infectious Disease"/>
            <person name="Wu L."/>
            <person name="Ma J."/>
        </authorList>
    </citation>
    <scope>NUCLEOTIDE SEQUENCE [LARGE SCALE GENOMIC DNA]</scope>
    <source>
        <strain evidence="7">JCM 9687</strain>
    </source>
</reference>
<keyword evidence="3" id="KW-0812">Transmembrane</keyword>
<feature type="compositionally biased region" description="Basic and acidic residues" evidence="2">
    <location>
        <begin position="1"/>
        <end position="10"/>
    </location>
</feature>
<evidence type="ECO:0000259" key="5">
    <source>
        <dbReference type="Pfam" id="PF13399"/>
    </source>
</evidence>
<dbReference type="EMBL" id="BAAAYK010000038">
    <property type="protein sequence ID" value="GAA3358073.1"/>
    <property type="molecule type" value="Genomic_DNA"/>
</dbReference>
<protein>
    <submittedName>
        <fullName evidence="6">LCP family protein</fullName>
    </submittedName>
</protein>
<feature type="region of interest" description="Disordered" evidence="2">
    <location>
        <begin position="1"/>
        <end position="33"/>
    </location>
</feature>
<feature type="domain" description="LytR/CpsA/Psr regulator C-terminal" evidence="5">
    <location>
        <begin position="375"/>
        <end position="458"/>
    </location>
</feature>
<dbReference type="Gene3D" id="3.40.630.190">
    <property type="entry name" value="LCP protein"/>
    <property type="match status" value="1"/>
</dbReference>
<evidence type="ECO:0000259" key="4">
    <source>
        <dbReference type="Pfam" id="PF03816"/>
    </source>
</evidence>
<dbReference type="PANTHER" id="PTHR33392">
    <property type="entry name" value="POLYISOPRENYL-TEICHOIC ACID--PEPTIDOGLYCAN TEICHOIC ACID TRANSFERASE TAGU"/>
    <property type="match status" value="1"/>
</dbReference>
<dbReference type="InterPro" id="IPR027381">
    <property type="entry name" value="LytR/CpsA/Psr_C"/>
</dbReference>
<keyword evidence="3" id="KW-1133">Transmembrane helix</keyword>
<sequence>MARLDQERTAPLRPVRGRPRTASPRRARGRPRVAARTATALASALVLLVTGYGWNALGRLPGAVSGGSGSSGPVDVLLVGLDGRTDAQGNPLPPEVLEELRTGDSGSSLTDTVMLLHVPADRSRAVAYSLPRDSFVAVPGQGEHKINAAYGMGKAQERRRLVADGVADQAELERRSSAAGRDLLVQTVQQLTGVDVDHVAEVNLLGFYELTSAIGGVEVCLNEAVDDPYSGAVFAAGRQEVEGGDALAFVRQRHGLLRGDLDRVQRQQAFLAGFARRVLSAGTMANPVKLQRLLDAVERSVVLDEDWNLLAFAAEMSGLAGGDIEFGTIPIVDPEYDTPDGQAVQVDPHQVRMTIARVNEGLPPTPPVPAALAATTVDVLNGTDVGGLAARTRDALLAADVPVGEVGNGPETGRSRVLHHPDDAEAARFVAEHLGGIPTTADPSQPAGEVRVVLGEDFDDAAEEFAPPAPLRLDGLQAATPAHRAPDITADAIPCVN</sequence>
<evidence type="ECO:0000256" key="3">
    <source>
        <dbReference type="SAM" id="Phobius"/>
    </source>
</evidence>
<dbReference type="Pfam" id="PF13399">
    <property type="entry name" value="LytR_C"/>
    <property type="match status" value="1"/>
</dbReference>
<dbReference type="PANTHER" id="PTHR33392:SF6">
    <property type="entry name" value="POLYISOPRENYL-TEICHOIC ACID--PEPTIDOGLYCAN TEICHOIC ACID TRANSFERASE TAGU"/>
    <property type="match status" value="1"/>
</dbReference>
<gene>
    <name evidence="6" type="ORF">GCM10020366_28690</name>
</gene>
<dbReference type="InterPro" id="IPR050922">
    <property type="entry name" value="LytR/CpsA/Psr_CW_biosynth"/>
</dbReference>
<feature type="transmembrane region" description="Helical" evidence="3">
    <location>
        <begin position="33"/>
        <end position="54"/>
    </location>
</feature>
<feature type="compositionally biased region" description="Basic residues" evidence="2">
    <location>
        <begin position="15"/>
        <end position="33"/>
    </location>
</feature>
<evidence type="ECO:0000256" key="1">
    <source>
        <dbReference type="ARBA" id="ARBA00006068"/>
    </source>
</evidence>
<dbReference type="RefSeq" id="WP_344926992.1">
    <property type="nucleotide sequence ID" value="NZ_BAAAYK010000038.1"/>
</dbReference>
<proteinExistence type="inferred from homology"/>
<evidence type="ECO:0000256" key="2">
    <source>
        <dbReference type="SAM" id="MobiDB-lite"/>
    </source>
</evidence>
<keyword evidence="3" id="KW-0472">Membrane</keyword>
<keyword evidence="7" id="KW-1185">Reference proteome</keyword>
<dbReference type="Pfam" id="PF03816">
    <property type="entry name" value="LytR_cpsA_psr"/>
    <property type="match status" value="1"/>
</dbReference>
<organism evidence="6 7">
    <name type="scientific">Saccharopolyspora gregorii</name>
    <dbReference type="NCBI Taxonomy" id="33914"/>
    <lineage>
        <taxon>Bacteria</taxon>
        <taxon>Bacillati</taxon>
        <taxon>Actinomycetota</taxon>
        <taxon>Actinomycetes</taxon>
        <taxon>Pseudonocardiales</taxon>
        <taxon>Pseudonocardiaceae</taxon>
        <taxon>Saccharopolyspora</taxon>
    </lineage>
</organism>
<dbReference type="InterPro" id="IPR004474">
    <property type="entry name" value="LytR_CpsA_psr"/>
</dbReference>
<evidence type="ECO:0000313" key="7">
    <source>
        <dbReference type="Proteomes" id="UP001500483"/>
    </source>
</evidence>
<dbReference type="NCBIfam" id="TIGR00350">
    <property type="entry name" value="lytR_cpsA_psr"/>
    <property type="match status" value="1"/>
</dbReference>
<dbReference type="Gene3D" id="3.30.70.2390">
    <property type="match status" value="1"/>
</dbReference>
<feature type="domain" description="Cell envelope-related transcriptional attenuator" evidence="4">
    <location>
        <begin position="110"/>
        <end position="278"/>
    </location>
</feature>
<name>A0ABP6RQR9_9PSEU</name>
<dbReference type="Proteomes" id="UP001500483">
    <property type="component" value="Unassembled WGS sequence"/>
</dbReference>
<accession>A0ABP6RQR9</accession>
<comment type="similarity">
    <text evidence="1">Belongs to the LytR/CpsA/Psr (LCP) family.</text>
</comment>
<comment type="caution">
    <text evidence="6">The sequence shown here is derived from an EMBL/GenBank/DDBJ whole genome shotgun (WGS) entry which is preliminary data.</text>
</comment>